<evidence type="ECO:0000313" key="8">
    <source>
        <dbReference type="EMBL" id="HHF53559.1"/>
    </source>
</evidence>
<name>A0A7V5HNK7_UNCW3</name>
<dbReference type="InterPro" id="IPR038740">
    <property type="entry name" value="BioF2-like_GNAT_dom"/>
</dbReference>
<evidence type="ECO:0000259" key="7">
    <source>
        <dbReference type="Pfam" id="PF13480"/>
    </source>
</evidence>
<dbReference type="AlphaFoldDB" id="A0A7V5HNK7"/>
<comment type="caution">
    <text evidence="8">The sequence shown here is derived from an EMBL/GenBank/DDBJ whole genome shotgun (WGS) entry which is preliminary data.</text>
</comment>
<accession>A0A7V5HNK7</accession>
<dbReference type="SUPFAM" id="SSF55729">
    <property type="entry name" value="Acyl-CoA N-acyltransferases (Nat)"/>
    <property type="match status" value="1"/>
</dbReference>
<dbReference type="InterPro" id="IPR016181">
    <property type="entry name" value="Acyl_CoA_acyltransferase"/>
</dbReference>
<feature type="non-terminal residue" evidence="8">
    <location>
        <position position="1"/>
    </location>
</feature>
<dbReference type="Proteomes" id="UP000886050">
    <property type="component" value="Unassembled WGS sequence"/>
</dbReference>
<dbReference type="GO" id="GO:0009252">
    <property type="term" value="P:peptidoglycan biosynthetic process"/>
    <property type="evidence" value="ECO:0007669"/>
    <property type="project" value="UniProtKB-KW"/>
</dbReference>
<keyword evidence="4" id="KW-0573">Peptidoglycan synthesis</keyword>
<keyword evidence="2" id="KW-0808">Transferase</keyword>
<comment type="similarity">
    <text evidence="1">Belongs to the FemABX family.</text>
</comment>
<keyword evidence="3" id="KW-0133">Cell shape</keyword>
<dbReference type="GO" id="GO:0016755">
    <property type="term" value="F:aminoacyltransferase activity"/>
    <property type="evidence" value="ECO:0007669"/>
    <property type="project" value="InterPro"/>
</dbReference>
<reference evidence="8" key="1">
    <citation type="journal article" date="2020" name="mSystems">
        <title>Genome- and Community-Level Interaction Insights into Carbon Utilization and Element Cycling Functions of Hydrothermarchaeota in Hydrothermal Sediment.</title>
        <authorList>
            <person name="Zhou Z."/>
            <person name="Liu Y."/>
            <person name="Xu W."/>
            <person name="Pan J."/>
            <person name="Luo Z.H."/>
            <person name="Li M."/>
        </authorList>
    </citation>
    <scope>NUCLEOTIDE SEQUENCE [LARGE SCALE GENOMIC DNA]</scope>
    <source>
        <strain evidence="8">HyVt-96</strain>
    </source>
</reference>
<evidence type="ECO:0000256" key="5">
    <source>
        <dbReference type="ARBA" id="ARBA00023315"/>
    </source>
</evidence>
<dbReference type="GO" id="GO:0071555">
    <property type="term" value="P:cell wall organization"/>
    <property type="evidence" value="ECO:0007669"/>
    <property type="project" value="UniProtKB-KW"/>
</dbReference>
<feature type="domain" description="BioF2-like acetyltransferase" evidence="7">
    <location>
        <begin position="62"/>
        <end position="193"/>
    </location>
</feature>
<protein>
    <submittedName>
        <fullName evidence="8">GNAT family N-acetyltransferase</fullName>
    </submittedName>
</protein>
<sequence length="210" mass="25001">HILENISKKIHVKKVYITLSPDRVEELEYYSDFNPKMEELFTYVVPLISTRANNEMLGETRKRNIGKAQKAGLVVERRKDDGAIRTYYSMYLDSLRRWRAKRRYSLTDFRKLLSSSFANLFLVRDEVDYLSGAIILSSKEELFYWHGAGYERFFYRRPNDLLHWEIIKYGIERGFKRYNMGTTQGIEGLKRFKKDFGAVPQKVMNLIIER</sequence>
<evidence type="ECO:0000256" key="6">
    <source>
        <dbReference type="ARBA" id="ARBA00023316"/>
    </source>
</evidence>
<dbReference type="EMBL" id="DRTX01000221">
    <property type="protein sequence ID" value="HHF53559.1"/>
    <property type="molecule type" value="Genomic_DNA"/>
</dbReference>
<evidence type="ECO:0000256" key="1">
    <source>
        <dbReference type="ARBA" id="ARBA00009943"/>
    </source>
</evidence>
<keyword evidence="6" id="KW-0961">Cell wall biogenesis/degradation</keyword>
<dbReference type="GO" id="GO:0008360">
    <property type="term" value="P:regulation of cell shape"/>
    <property type="evidence" value="ECO:0007669"/>
    <property type="project" value="UniProtKB-KW"/>
</dbReference>
<evidence type="ECO:0000256" key="2">
    <source>
        <dbReference type="ARBA" id="ARBA00022679"/>
    </source>
</evidence>
<proteinExistence type="inferred from homology"/>
<evidence type="ECO:0000256" key="3">
    <source>
        <dbReference type="ARBA" id="ARBA00022960"/>
    </source>
</evidence>
<dbReference type="PROSITE" id="PS51191">
    <property type="entry name" value="FEMABX"/>
    <property type="match status" value="1"/>
</dbReference>
<organism evidence="8">
    <name type="scientific">candidate division WOR-3 bacterium</name>
    <dbReference type="NCBI Taxonomy" id="2052148"/>
    <lineage>
        <taxon>Bacteria</taxon>
        <taxon>Bacteria division WOR-3</taxon>
    </lineage>
</organism>
<keyword evidence="5" id="KW-0012">Acyltransferase</keyword>
<dbReference type="Gene3D" id="3.40.630.30">
    <property type="match status" value="1"/>
</dbReference>
<dbReference type="InterPro" id="IPR050644">
    <property type="entry name" value="PG_Glycine_Bridge_Synth"/>
</dbReference>
<gene>
    <name evidence="8" type="ORF">ENL43_04265</name>
</gene>
<evidence type="ECO:0000256" key="4">
    <source>
        <dbReference type="ARBA" id="ARBA00022984"/>
    </source>
</evidence>
<dbReference type="InterPro" id="IPR003447">
    <property type="entry name" value="FEMABX"/>
</dbReference>
<dbReference type="PANTHER" id="PTHR36174:SF1">
    <property type="entry name" value="LIPID II:GLYCINE GLYCYLTRANSFERASE"/>
    <property type="match status" value="1"/>
</dbReference>
<dbReference type="Pfam" id="PF13480">
    <property type="entry name" value="Acetyltransf_6"/>
    <property type="match status" value="1"/>
</dbReference>
<dbReference type="PANTHER" id="PTHR36174">
    <property type="entry name" value="LIPID II:GLYCINE GLYCYLTRANSFERASE"/>
    <property type="match status" value="1"/>
</dbReference>